<proteinExistence type="predicted"/>
<sequence length="62" mass="6258">MDDSDGSHPVSAAAGDEPDGDDAGRPAEQEERDSGHTGGEPSTSSPADDEAEPAGEDGWHPV</sequence>
<keyword evidence="3" id="KW-1185">Reference proteome</keyword>
<evidence type="ECO:0000313" key="3">
    <source>
        <dbReference type="Proteomes" id="UP000475214"/>
    </source>
</evidence>
<evidence type="ECO:0000313" key="2">
    <source>
        <dbReference type="EMBL" id="NEE03528.1"/>
    </source>
</evidence>
<gene>
    <name evidence="2" type="ORF">G1H10_25510</name>
</gene>
<organism evidence="2 3">
    <name type="scientific">Phytoactinopolyspora halotolerans</name>
    <dbReference type="NCBI Taxonomy" id="1981512"/>
    <lineage>
        <taxon>Bacteria</taxon>
        <taxon>Bacillati</taxon>
        <taxon>Actinomycetota</taxon>
        <taxon>Actinomycetes</taxon>
        <taxon>Jiangellales</taxon>
        <taxon>Jiangellaceae</taxon>
        <taxon>Phytoactinopolyspora</taxon>
    </lineage>
</organism>
<feature type="compositionally biased region" description="Basic and acidic residues" evidence="1">
    <location>
        <begin position="22"/>
        <end position="35"/>
    </location>
</feature>
<dbReference type="AlphaFoldDB" id="A0A6L9SFV8"/>
<dbReference type="EMBL" id="JAAGOA010000023">
    <property type="protein sequence ID" value="NEE03528.1"/>
    <property type="molecule type" value="Genomic_DNA"/>
</dbReference>
<dbReference type="Proteomes" id="UP000475214">
    <property type="component" value="Unassembled WGS sequence"/>
</dbReference>
<feature type="region of interest" description="Disordered" evidence="1">
    <location>
        <begin position="1"/>
        <end position="62"/>
    </location>
</feature>
<name>A0A6L9SFV8_9ACTN</name>
<protein>
    <submittedName>
        <fullName evidence="2">Uncharacterized protein</fullName>
    </submittedName>
</protein>
<reference evidence="2 3" key="1">
    <citation type="submission" date="2020-02" db="EMBL/GenBank/DDBJ databases">
        <authorList>
            <person name="Li X.-J."/>
            <person name="Han X.-M."/>
        </authorList>
    </citation>
    <scope>NUCLEOTIDE SEQUENCE [LARGE SCALE GENOMIC DNA]</scope>
    <source>
        <strain evidence="2 3">CCTCC AB 2017055</strain>
    </source>
</reference>
<comment type="caution">
    <text evidence="2">The sequence shown here is derived from an EMBL/GenBank/DDBJ whole genome shotgun (WGS) entry which is preliminary data.</text>
</comment>
<accession>A0A6L9SFV8</accession>
<evidence type="ECO:0000256" key="1">
    <source>
        <dbReference type="SAM" id="MobiDB-lite"/>
    </source>
</evidence>
<dbReference type="RefSeq" id="WP_163743262.1">
    <property type="nucleotide sequence ID" value="NZ_JAAGOA010000023.1"/>
</dbReference>